<dbReference type="AlphaFoldDB" id="A0A495IFQ5"/>
<dbReference type="EMBL" id="RBKS01000001">
    <property type="protein sequence ID" value="RKR74843.1"/>
    <property type="molecule type" value="Genomic_DNA"/>
</dbReference>
<accession>A0A495IFQ5</accession>
<keyword evidence="1" id="KW-0862">Zinc</keyword>
<organism evidence="2 3">
    <name type="scientific">Frondihabitans australicus</name>
    <dbReference type="NCBI Taxonomy" id="386892"/>
    <lineage>
        <taxon>Bacteria</taxon>
        <taxon>Bacillati</taxon>
        <taxon>Actinomycetota</taxon>
        <taxon>Actinomycetes</taxon>
        <taxon>Micrococcales</taxon>
        <taxon>Microbacteriaceae</taxon>
        <taxon>Frondihabitans</taxon>
    </lineage>
</organism>
<dbReference type="PANTHER" id="PTHR12993:SF29">
    <property type="entry name" value="BLR3841 PROTEIN"/>
    <property type="match status" value="1"/>
</dbReference>
<dbReference type="PANTHER" id="PTHR12993">
    <property type="entry name" value="N-ACETYLGLUCOSAMINYL-PHOSPHATIDYLINOSITOL DE-N-ACETYLASE-RELATED"/>
    <property type="match status" value="1"/>
</dbReference>
<dbReference type="GO" id="GO:0016811">
    <property type="term" value="F:hydrolase activity, acting on carbon-nitrogen (but not peptide) bonds, in linear amides"/>
    <property type="evidence" value="ECO:0007669"/>
    <property type="project" value="TreeGrafter"/>
</dbReference>
<evidence type="ECO:0000313" key="3">
    <source>
        <dbReference type="Proteomes" id="UP000280008"/>
    </source>
</evidence>
<reference evidence="2 3" key="1">
    <citation type="submission" date="2018-10" db="EMBL/GenBank/DDBJ databases">
        <title>Sequencing the genomes of 1000 actinobacteria strains.</title>
        <authorList>
            <person name="Klenk H.-P."/>
        </authorList>
    </citation>
    <scope>NUCLEOTIDE SEQUENCE [LARGE SCALE GENOMIC DNA]</scope>
    <source>
        <strain evidence="2 3">DSM 17894</strain>
    </source>
</reference>
<dbReference type="Gene3D" id="3.40.50.10320">
    <property type="entry name" value="LmbE-like"/>
    <property type="match status" value="1"/>
</dbReference>
<name>A0A495IFQ5_9MICO</name>
<protein>
    <submittedName>
        <fullName evidence="2">LmbE family N-acetylglucosaminyl deacetylase</fullName>
    </submittedName>
</protein>
<dbReference type="InterPro" id="IPR003737">
    <property type="entry name" value="GlcNAc_PI_deacetylase-related"/>
</dbReference>
<comment type="caution">
    <text evidence="2">The sequence shown here is derived from an EMBL/GenBank/DDBJ whole genome shotgun (WGS) entry which is preliminary data.</text>
</comment>
<gene>
    <name evidence="2" type="ORF">C8E83_1974</name>
</gene>
<dbReference type="Proteomes" id="UP000280008">
    <property type="component" value="Unassembled WGS sequence"/>
</dbReference>
<proteinExistence type="predicted"/>
<dbReference type="GO" id="GO:0016137">
    <property type="term" value="P:glycoside metabolic process"/>
    <property type="evidence" value="ECO:0007669"/>
    <property type="project" value="UniProtKB-ARBA"/>
</dbReference>
<dbReference type="Pfam" id="PF02585">
    <property type="entry name" value="PIG-L"/>
    <property type="match status" value="1"/>
</dbReference>
<dbReference type="RefSeq" id="WP_170159907.1">
    <property type="nucleotide sequence ID" value="NZ_RBKS01000001.1"/>
</dbReference>
<keyword evidence="3" id="KW-1185">Reference proteome</keyword>
<evidence type="ECO:0000313" key="2">
    <source>
        <dbReference type="EMBL" id="RKR74843.1"/>
    </source>
</evidence>
<evidence type="ECO:0000256" key="1">
    <source>
        <dbReference type="ARBA" id="ARBA00022833"/>
    </source>
</evidence>
<sequence length="246" mass="26505">MIFDSDDPGTAASEWADDPRWSRLPRLGLSGFDRLVVVAAHPDDETLGAGGLLAAAVARGLEVSVAIVTDGAAADPTAGPDRRDALARERADEARAALALLGVDDVRLLGFADGGVREERAAVSDALDTLLASDVAPARAVVVAPWRGDGHRDHRVVGEIVDDLAARRAWTVWAYPIWLWHWGAPERPEVPWTSLGTFGLSGSAQAAKAAALGRYDSQTSGERPILHERFLEHFRRNHELFVVERA</sequence>
<dbReference type="SUPFAM" id="SSF102588">
    <property type="entry name" value="LmbE-like"/>
    <property type="match status" value="1"/>
</dbReference>
<dbReference type="InterPro" id="IPR024078">
    <property type="entry name" value="LmbE-like_dom_sf"/>
</dbReference>